<accession>A0ABP8FY17</accession>
<evidence type="ECO:0000256" key="6">
    <source>
        <dbReference type="ARBA" id="ARBA00023077"/>
    </source>
</evidence>
<protein>
    <submittedName>
        <fullName evidence="15">SusC/RagA family TonB-linked outer membrane protein</fullName>
    </submittedName>
</protein>
<dbReference type="Gene3D" id="2.60.40.1120">
    <property type="entry name" value="Carboxypeptidase-like, regulatory domain"/>
    <property type="match status" value="1"/>
</dbReference>
<dbReference type="InterPro" id="IPR012910">
    <property type="entry name" value="Plug_dom"/>
</dbReference>
<evidence type="ECO:0000256" key="10">
    <source>
        <dbReference type="PROSITE-ProRule" id="PRU01360"/>
    </source>
</evidence>
<proteinExistence type="inferred from homology"/>
<dbReference type="Pfam" id="PF07715">
    <property type="entry name" value="Plug"/>
    <property type="match status" value="1"/>
</dbReference>
<feature type="domain" description="TonB-dependent receptor-like beta-barrel" evidence="13">
    <location>
        <begin position="442"/>
        <end position="934"/>
    </location>
</feature>
<evidence type="ECO:0000256" key="11">
    <source>
        <dbReference type="RuleBase" id="RU003357"/>
    </source>
</evidence>
<dbReference type="InterPro" id="IPR023996">
    <property type="entry name" value="TonB-dep_OMP_SusC/RagA"/>
</dbReference>
<keyword evidence="7 10" id="KW-0472">Membrane</keyword>
<evidence type="ECO:0000256" key="1">
    <source>
        <dbReference type="ARBA" id="ARBA00004571"/>
    </source>
</evidence>
<gene>
    <name evidence="15" type="ORF">GCM10023143_23580</name>
</gene>
<dbReference type="EMBL" id="BAABFN010000005">
    <property type="protein sequence ID" value="GAA4313351.1"/>
    <property type="molecule type" value="Genomic_DNA"/>
</dbReference>
<keyword evidence="2 10" id="KW-0813">Transport</keyword>
<keyword evidence="3 10" id="KW-1134">Transmembrane beta strand</keyword>
<keyword evidence="8" id="KW-0675">Receptor</keyword>
<dbReference type="InterPro" id="IPR036942">
    <property type="entry name" value="Beta-barrel_TonB_sf"/>
</dbReference>
<evidence type="ECO:0000256" key="12">
    <source>
        <dbReference type="SAM" id="SignalP"/>
    </source>
</evidence>
<evidence type="ECO:0000256" key="9">
    <source>
        <dbReference type="ARBA" id="ARBA00023237"/>
    </source>
</evidence>
<reference evidence="16" key="1">
    <citation type="journal article" date="2019" name="Int. J. Syst. Evol. Microbiol.">
        <title>The Global Catalogue of Microorganisms (GCM) 10K type strain sequencing project: providing services to taxonomists for standard genome sequencing and annotation.</title>
        <authorList>
            <consortium name="The Broad Institute Genomics Platform"/>
            <consortium name="The Broad Institute Genome Sequencing Center for Infectious Disease"/>
            <person name="Wu L."/>
            <person name="Ma J."/>
        </authorList>
    </citation>
    <scope>NUCLEOTIDE SEQUENCE [LARGE SCALE GENOMIC DNA]</scope>
    <source>
        <strain evidence="16">JCM 17664</strain>
    </source>
</reference>
<keyword evidence="4 10" id="KW-0812">Transmembrane</keyword>
<keyword evidence="6 11" id="KW-0798">TonB box</keyword>
<dbReference type="PANTHER" id="PTHR30069:SF29">
    <property type="entry name" value="HEMOGLOBIN AND HEMOGLOBIN-HAPTOGLOBIN-BINDING PROTEIN 1-RELATED"/>
    <property type="match status" value="1"/>
</dbReference>
<comment type="similarity">
    <text evidence="10 11">Belongs to the TonB-dependent receptor family.</text>
</comment>
<evidence type="ECO:0000259" key="14">
    <source>
        <dbReference type="Pfam" id="PF07715"/>
    </source>
</evidence>
<dbReference type="InterPro" id="IPR039426">
    <property type="entry name" value="TonB-dep_rcpt-like"/>
</dbReference>
<evidence type="ECO:0000256" key="4">
    <source>
        <dbReference type="ARBA" id="ARBA00022692"/>
    </source>
</evidence>
<dbReference type="SUPFAM" id="SSF56935">
    <property type="entry name" value="Porins"/>
    <property type="match status" value="1"/>
</dbReference>
<dbReference type="RefSeq" id="WP_344979531.1">
    <property type="nucleotide sequence ID" value="NZ_BAABFN010000005.1"/>
</dbReference>
<evidence type="ECO:0000256" key="2">
    <source>
        <dbReference type="ARBA" id="ARBA00022448"/>
    </source>
</evidence>
<evidence type="ECO:0000313" key="15">
    <source>
        <dbReference type="EMBL" id="GAA4313351.1"/>
    </source>
</evidence>
<comment type="caution">
    <text evidence="15">The sequence shown here is derived from an EMBL/GenBank/DDBJ whole genome shotgun (WGS) entry which is preliminary data.</text>
</comment>
<comment type="subcellular location">
    <subcellularLocation>
        <location evidence="1 10">Cell outer membrane</location>
        <topology evidence="1 10">Multi-pass membrane protein</topology>
    </subcellularLocation>
</comment>
<name>A0ABP8FY17_9BACT</name>
<dbReference type="Gene3D" id="2.40.170.20">
    <property type="entry name" value="TonB-dependent receptor, beta-barrel domain"/>
    <property type="match status" value="1"/>
</dbReference>
<evidence type="ECO:0000256" key="7">
    <source>
        <dbReference type="ARBA" id="ARBA00023136"/>
    </source>
</evidence>
<dbReference type="SUPFAM" id="SSF49464">
    <property type="entry name" value="Carboxypeptidase regulatory domain-like"/>
    <property type="match status" value="1"/>
</dbReference>
<dbReference type="NCBIfam" id="TIGR04056">
    <property type="entry name" value="OMP_RagA_SusC"/>
    <property type="match status" value="1"/>
</dbReference>
<feature type="domain" description="TonB-dependent receptor plug" evidence="14">
    <location>
        <begin position="121"/>
        <end position="249"/>
    </location>
</feature>
<evidence type="ECO:0000259" key="13">
    <source>
        <dbReference type="Pfam" id="PF00593"/>
    </source>
</evidence>
<keyword evidence="9 10" id="KW-0998">Cell outer membrane</keyword>
<keyword evidence="5 12" id="KW-0732">Signal</keyword>
<evidence type="ECO:0000313" key="16">
    <source>
        <dbReference type="Proteomes" id="UP001501207"/>
    </source>
</evidence>
<evidence type="ECO:0000256" key="5">
    <source>
        <dbReference type="ARBA" id="ARBA00022729"/>
    </source>
</evidence>
<dbReference type="Pfam" id="PF13715">
    <property type="entry name" value="CarbopepD_reg_2"/>
    <property type="match status" value="1"/>
</dbReference>
<dbReference type="InterPro" id="IPR037066">
    <property type="entry name" value="Plug_dom_sf"/>
</dbReference>
<organism evidence="15 16">
    <name type="scientific">Compostibacter hankyongensis</name>
    <dbReference type="NCBI Taxonomy" id="1007089"/>
    <lineage>
        <taxon>Bacteria</taxon>
        <taxon>Pseudomonadati</taxon>
        <taxon>Bacteroidota</taxon>
        <taxon>Chitinophagia</taxon>
        <taxon>Chitinophagales</taxon>
        <taxon>Chitinophagaceae</taxon>
        <taxon>Compostibacter</taxon>
    </lineage>
</organism>
<dbReference type="Pfam" id="PF00593">
    <property type="entry name" value="TonB_dep_Rec_b-barrel"/>
    <property type="match status" value="1"/>
</dbReference>
<dbReference type="InterPro" id="IPR008969">
    <property type="entry name" value="CarboxyPept-like_regulatory"/>
</dbReference>
<sequence>MKKGVLLFAILVAIGSLSLSRQSFAQTRAISGKVTSSDDGQPVVGATVVIKGTNKGTATDGEGNYSIDIPEGNQTLVFRFVGMIPQEVQPTGNTLNVALKPDVTQLQEMVVTFNGIRREKRALGYSAPTINAEELMQGQSTSPLNALAGKIAGVNITTTAAAPNSSSRIVLRGGSSITGNNQALMVVDGIPIDNTSKVGGQGIGGISDLTTIDFGNRGNDINPTDIASVTVLKGPAAAALYGSRASNGAIIITTKRGTKGQKKNEVIVNSSVTFSNILKLPDYQNEYGQGWGGVDPKENGSWGDKFDGQVREWGQEIDGVRQKKPYVALKDNVKDFFETGAMYNNNVAFSGGGEKTSYYLSLNSLNSDGPLPGNSDNYDKYGARFNGTADLSNKFSSSISIGYNKISANVTQGGQGGGSVWQEVIQTPRDIPLSSLGDLSNKYNSFGSYVDDDGVLRENIYGYYGAYTQNPYYVLKNYKNLDDLDRVVGSISISYKPLDWLSVVERVGVDAYSDRRRLKYPKYRVAPADVTSGNYSAADNTQVSNGKYEEDNYNLNEITNDLMVTAEKQFSSDFHASLMVGHNVRQRTYTESEVSTNVSGGLVVPDWYNLDNSNGPVSTYNRYEQRRLVGVYSELNLDYKEMLFLGATARNDWSSTLPQQHNSFFYPSVNGSFVFTELLKGTGFGENILNYGKVRASWAQVGNDADPYLLSTVFTKTILETGFVSGVGTFPFNNIPGITQDKYIGNPDLKPEITSAYEVGTELNFLNSRLSVDFSYYRNRSKNQILNIPISTTTGFEFKSVNGGVVENRGIELSLRGIPVQTTSGLTVELYGTYTRNHNEVVSLMEGVKQVVIGGFNGMSIVAAVGQPYGTFYAQDLARDDQGRVIVADNGLPKLTDSSVYLGSYNPKYQASWGASVRYKGWGLNLLFETKQGGKFHSQTKSLLEFVGASAETGGNRDPEIWPNSVYENGEGKYVENTQYKYQKIDYYSNQIPAGQDVVDASYIRLQEASLTYHLPTRILDRTPFGDLAIGIFGNNLLLWTAKQNQFVDPEVNSAGAGNVQGFDFRAQPSLRNYGVNLKVTF</sequence>
<keyword evidence="16" id="KW-1185">Reference proteome</keyword>
<dbReference type="NCBIfam" id="TIGR04057">
    <property type="entry name" value="SusC_RagA_signa"/>
    <property type="match status" value="1"/>
</dbReference>
<dbReference type="Gene3D" id="2.170.130.10">
    <property type="entry name" value="TonB-dependent receptor, plug domain"/>
    <property type="match status" value="1"/>
</dbReference>
<evidence type="ECO:0000256" key="3">
    <source>
        <dbReference type="ARBA" id="ARBA00022452"/>
    </source>
</evidence>
<dbReference type="InterPro" id="IPR023997">
    <property type="entry name" value="TonB-dep_OMP_SusC/RagA_CS"/>
</dbReference>
<dbReference type="Proteomes" id="UP001501207">
    <property type="component" value="Unassembled WGS sequence"/>
</dbReference>
<dbReference type="InterPro" id="IPR000531">
    <property type="entry name" value="Beta-barrel_TonB"/>
</dbReference>
<dbReference type="PANTHER" id="PTHR30069">
    <property type="entry name" value="TONB-DEPENDENT OUTER MEMBRANE RECEPTOR"/>
    <property type="match status" value="1"/>
</dbReference>
<feature type="chain" id="PRO_5046338225" evidence="12">
    <location>
        <begin position="26"/>
        <end position="1082"/>
    </location>
</feature>
<evidence type="ECO:0000256" key="8">
    <source>
        <dbReference type="ARBA" id="ARBA00023170"/>
    </source>
</evidence>
<dbReference type="PROSITE" id="PS52016">
    <property type="entry name" value="TONB_DEPENDENT_REC_3"/>
    <property type="match status" value="1"/>
</dbReference>
<feature type="signal peptide" evidence="12">
    <location>
        <begin position="1"/>
        <end position="25"/>
    </location>
</feature>